<gene>
    <name evidence="2" type="ORF">J2S06_002976</name>
</gene>
<dbReference type="Proteomes" id="UP001225646">
    <property type="component" value="Unassembled WGS sequence"/>
</dbReference>
<evidence type="ECO:0000256" key="1">
    <source>
        <dbReference type="SAM" id="SignalP"/>
    </source>
</evidence>
<protein>
    <recommendedName>
        <fullName evidence="4">Lipoprotein</fullName>
    </recommendedName>
</protein>
<keyword evidence="3" id="KW-1185">Reference proteome</keyword>
<name>A0ABT9VS94_9BACI</name>
<evidence type="ECO:0000313" key="3">
    <source>
        <dbReference type="Proteomes" id="UP001225646"/>
    </source>
</evidence>
<keyword evidence="1" id="KW-0732">Signal</keyword>
<comment type="caution">
    <text evidence="2">The sequence shown here is derived from an EMBL/GenBank/DDBJ whole genome shotgun (WGS) entry which is preliminary data.</text>
</comment>
<accession>A0ABT9VS94</accession>
<feature type="chain" id="PRO_5046670277" description="Lipoprotein" evidence="1">
    <location>
        <begin position="22"/>
        <end position="207"/>
    </location>
</feature>
<feature type="signal peptide" evidence="1">
    <location>
        <begin position="1"/>
        <end position="21"/>
    </location>
</feature>
<evidence type="ECO:0008006" key="4">
    <source>
        <dbReference type="Google" id="ProtNLM"/>
    </source>
</evidence>
<sequence>MPKFIFLLLMMSFLISCSHSPNEEKSAPLTVEPYLLNEHEQTLISKTAVQMMFFKLNGTLHENEDLELYVEEYQNGKPTKKLLMANEFREVKSIFQNTIISFGYVDDTNMNKEENKIEWIIGTPSGNIRVASEVENIQAYSFNHNIFEKISLKKNEPTIIGAWYGTKKGPLSTNDRSEDGSLPKAIQESDLAYVFVVKLVDDDQAES</sequence>
<evidence type="ECO:0000313" key="2">
    <source>
        <dbReference type="EMBL" id="MDQ0163848.1"/>
    </source>
</evidence>
<reference evidence="2 3" key="1">
    <citation type="submission" date="2023-07" db="EMBL/GenBank/DDBJ databases">
        <title>Genomic Encyclopedia of Type Strains, Phase IV (KMG-IV): sequencing the most valuable type-strain genomes for metagenomic binning, comparative biology and taxonomic classification.</title>
        <authorList>
            <person name="Goeker M."/>
        </authorList>
    </citation>
    <scope>NUCLEOTIDE SEQUENCE [LARGE SCALE GENOMIC DNA]</scope>
    <source>
        <strain evidence="2 3">DSM 19092</strain>
    </source>
</reference>
<organism evidence="2 3">
    <name type="scientific">Aeribacillus alveayuensis</name>
    <dbReference type="NCBI Taxonomy" id="279215"/>
    <lineage>
        <taxon>Bacteria</taxon>
        <taxon>Bacillati</taxon>
        <taxon>Bacillota</taxon>
        <taxon>Bacilli</taxon>
        <taxon>Bacillales</taxon>
        <taxon>Bacillaceae</taxon>
        <taxon>Aeribacillus</taxon>
    </lineage>
</organism>
<dbReference type="EMBL" id="JAUSTR010000027">
    <property type="protein sequence ID" value="MDQ0163848.1"/>
    <property type="molecule type" value="Genomic_DNA"/>
</dbReference>
<dbReference type="RefSeq" id="WP_419152791.1">
    <property type="nucleotide sequence ID" value="NZ_JAUSTR010000027.1"/>
</dbReference>
<proteinExistence type="predicted"/>
<dbReference type="PROSITE" id="PS51257">
    <property type="entry name" value="PROKAR_LIPOPROTEIN"/>
    <property type="match status" value="1"/>
</dbReference>